<dbReference type="Pfam" id="PF20171">
    <property type="entry name" value="OpcA_G6PD_C"/>
    <property type="match status" value="1"/>
</dbReference>
<organism evidence="3 4">
    <name type="scientific">Williamsia sterculiae</name>
    <dbReference type="NCBI Taxonomy" id="1344003"/>
    <lineage>
        <taxon>Bacteria</taxon>
        <taxon>Bacillati</taxon>
        <taxon>Actinomycetota</taxon>
        <taxon>Actinomycetes</taxon>
        <taxon>Mycobacteriales</taxon>
        <taxon>Nocardiaceae</taxon>
        <taxon>Williamsia</taxon>
    </lineage>
</organism>
<protein>
    <submittedName>
        <fullName evidence="3">Glucose-6-phosphate dehydrogenase assembly protein OpcA</fullName>
    </submittedName>
</protein>
<gene>
    <name evidence="3" type="ORF">SAMN05445060_1366</name>
</gene>
<evidence type="ECO:0000259" key="2">
    <source>
        <dbReference type="Pfam" id="PF20171"/>
    </source>
</evidence>
<reference evidence="3 4" key="1">
    <citation type="submission" date="2017-01" db="EMBL/GenBank/DDBJ databases">
        <authorList>
            <person name="Mah S.A."/>
            <person name="Swanson W.J."/>
            <person name="Moy G.W."/>
            <person name="Vacquier V.D."/>
        </authorList>
    </citation>
    <scope>NUCLEOTIDE SEQUENCE [LARGE SCALE GENOMIC DNA]</scope>
    <source>
        <strain evidence="3 4">CPCC 203464</strain>
    </source>
</reference>
<dbReference type="OrthoDB" id="128564at2"/>
<evidence type="ECO:0000259" key="1">
    <source>
        <dbReference type="Pfam" id="PF10128"/>
    </source>
</evidence>
<dbReference type="PANTHER" id="PTHR38658">
    <property type="entry name" value="OXPP CYCLE PROTEIN OPCA-RELATED"/>
    <property type="match status" value="1"/>
</dbReference>
<dbReference type="EMBL" id="FTNT01000003">
    <property type="protein sequence ID" value="SIR88102.1"/>
    <property type="molecule type" value="Genomic_DNA"/>
</dbReference>
<dbReference type="InterPro" id="IPR046801">
    <property type="entry name" value="OpcA_G6PD_N"/>
</dbReference>
<dbReference type="PANTHER" id="PTHR38658:SF1">
    <property type="entry name" value="OXPP CYCLE PROTEIN OPCA-RELATED"/>
    <property type="match status" value="1"/>
</dbReference>
<dbReference type="Proteomes" id="UP000186218">
    <property type="component" value="Unassembled WGS sequence"/>
</dbReference>
<evidence type="ECO:0000313" key="4">
    <source>
        <dbReference type="Proteomes" id="UP000186218"/>
    </source>
</evidence>
<accession>A0A1N7EJ17</accession>
<keyword evidence="4" id="KW-1185">Reference proteome</keyword>
<name>A0A1N7EJ17_9NOCA</name>
<sequence length="304" mass="31970">MKIDLPDTSTENVAKQLVMTREHGGAVTLGRVLTLVVVTDIGEPTEGAIDAANAASREHPCRVIVVASGERSGESRLDAEIRVGGDAGASEVVVLKLRGELANHGHSVVIPFLLADTPVVTWWPGVGPDDPAGDPMGQLGGRRITDASKADDPLATLGTRLGNYSPGDSDLAWARITYWRAILASAIDRPPHTPITSATVTGPAGSPSIDLLAGWLRTELGVQVDRGQGSFEVRLDRDDGTTVLAVDEDGNAILISPGKPDGRIAMSSRDVPGCLTEELRRLDPDEIYHQALQGMSGVKGEVTA</sequence>
<dbReference type="InterPro" id="IPR046802">
    <property type="entry name" value="OpcA_G6PD_C"/>
</dbReference>
<dbReference type="Pfam" id="PF10128">
    <property type="entry name" value="OpcA_G6PD_assem"/>
    <property type="match status" value="1"/>
</dbReference>
<dbReference type="InterPro" id="IPR004555">
    <property type="entry name" value="G6PDH_assembly_OpcA"/>
</dbReference>
<proteinExistence type="predicted"/>
<feature type="domain" description="Glucose-6-phosphate dehydrogenase assembly protein OpcA C-terminal" evidence="2">
    <location>
        <begin position="166"/>
        <end position="292"/>
    </location>
</feature>
<evidence type="ECO:0000313" key="3">
    <source>
        <dbReference type="EMBL" id="SIR88102.1"/>
    </source>
</evidence>
<dbReference type="RefSeq" id="WP_076477803.1">
    <property type="nucleotide sequence ID" value="NZ_FTNT01000003.1"/>
</dbReference>
<dbReference type="AlphaFoldDB" id="A0A1N7EJ17"/>
<feature type="domain" description="Glucose-6-phosphate dehydrogenase assembly protein OpcA N-terminal" evidence="1">
    <location>
        <begin position="52"/>
        <end position="158"/>
    </location>
</feature>
<dbReference type="STRING" id="1344003.SAMN05445060_1366"/>